<dbReference type="AlphaFoldDB" id="A0A843W3D1"/>
<organism evidence="2 3">
    <name type="scientific">Colocasia esculenta</name>
    <name type="common">Wild taro</name>
    <name type="synonym">Arum esculentum</name>
    <dbReference type="NCBI Taxonomy" id="4460"/>
    <lineage>
        <taxon>Eukaryota</taxon>
        <taxon>Viridiplantae</taxon>
        <taxon>Streptophyta</taxon>
        <taxon>Embryophyta</taxon>
        <taxon>Tracheophyta</taxon>
        <taxon>Spermatophyta</taxon>
        <taxon>Magnoliopsida</taxon>
        <taxon>Liliopsida</taxon>
        <taxon>Araceae</taxon>
        <taxon>Aroideae</taxon>
        <taxon>Colocasieae</taxon>
        <taxon>Colocasia</taxon>
    </lineage>
</organism>
<sequence length="61" mass="6912">MSGRRRLPLNKRPRRKVGGGDIRAWDGPTGSKSIEDGGDVQRRRHPYGLAMGIFDFQLMMI</sequence>
<comment type="caution">
    <text evidence="2">The sequence shown here is derived from an EMBL/GenBank/DDBJ whole genome shotgun (WGS) entry which is preliminary data.</text>
</comment>
<dbReference type="EMBL" id="NMUH01002477">
    <property type="protein sequence ID" value="MQM00221.1"/>
    <property type="molecule type" value="Genomic_DNA"/>
</dbReference>
<evidence type="ECO:0000256" key="1">
    <source>
        <dbReference type="SAM" id="MobiDB-lite"/>
    </source>
</evidence>
<protein>
    <submittedName>
        <fullName evidence="2">Uncharacterized protein</fullName>
    </submittedName>
</protein>
<feature type="compositionally biased region" description="Basic residues" evidence="1">
    <location>
        <begin position="1"/>
        <end position="17"/>
    </location>
</feature>
<evidence type="ECO:0000313" key="2">
    <source>
        <dbReference type="EMBL" id="MQM00221.1"/>
    </source>
</evidence>
<gene>
    <name evidence="2" type="ORF">Taro_032954</name>
</gene>
<keyword evidence="3" id="KW-1185">Reference proteome</keyword>
<reference evidence="2" key="1">
    <citation type="submission" date="2017-07" db="EMBL/GenBank/DDBJ databases">
        <title>Taro Niue Genome Assembly and Annotation.</title>
        <authorList>
            <person name="Atibalentja N."/>
            <person name="Keating K."/>
            <person name="Fields C.J."/>
        </authorList>
    </citation>
    <scope>NUCLEOTIDE SEQUENCE</scope>
    <source>
        <strain evidence="2">Niue_2</strain>
        <tissue evidence="2">Leaf</tissue>
    </source>
</reference>
<accession>A0A843W3D1</accession>
<dbReference type="Proteomes" id="UP000652761">
    <property type="component" value="Unassembled WGS sequence"/>
</dbReference>
<proteinExistence type="predicted"/>
<name>A0A843W3D1_COLES</name>
<feature type="region of interest" description="Disordered" evidence="1">
    <location>
        <begin position="1"/>
        <end position="39"/>
    </location>
</feature>
<evidence type="ECO:0000313" key="3">
    <source>
        <dbReference type="Proteomes" id="UP000652761"/>
    </source>
</evidence>